<dbReference type="AlphaFoldDB" id="A0AAD2FU56"/>
<keyword evidence="2" id="KW-0732">Signal</keyword>
<feature type="chain" id="PRO_5042230483" description="NAD-dependent epimerase/dehydratase domain-containing protein" evidence="2">
    <location>
        <begin position="24"/>
        <end position="363"/>
    </location>
</feature>
<dbReference type="InterPro" id="IPR036291">
    <property type="entry name" value="NAD(P)-bd_dom_sf"/>
</dbReference>
<dbReference type="Proteomes" id="UP001295423">
    <property type="component" value="Unassembled WGS sequence"/>
</dbReference>
<dbReference type="InterPro" id="IPR001509">
    <property type="entry name" value="Epimerase_deHydtase"/>
</dbReference>
<dbReference type="GO" id="GO:0016616">
    <property type="term" value="F:oxidoreductase activity, acting on the CH-OH group of donors, NAD or NADP as acceptor"/>
    <property type="evidence" value="ECO:0007669"/>
    <property type="project" value="TreeGrafter"/>
</dbReference>
<proteinExistence type="predicted"/>
<protein>
    <recommendedName>
        <fullName evidence="3">NAD-dependent epimerase/dehydratase domain-containing protein</fullName>
    </recommendedName>
</protein>
<reference evidence="4" key="1">
    <citation type="submission" date="2023-08" db="EMBL/GenBank/DDBJ databases">
        <authorList>
            <person name="Audoor S."/>
            <person name="Bilcke G."/>
        </authorList>
    </citation>
    <scope>NUCLEOTIDE SEQUENCE</scope>
</reference>
<feature type="signal peptide" evidence="2">
    <location>
        <begin position="1"/>
        <end position="23"/>
    </location>
</feature>
<dbReference type="PANTHER" id="PTHR10366">
    <property type="entry name" value="NAD DEPENDENT EPIMERASE/DEHYDRATASE"/>
    <property type="match status" value="1"/>
</dbReference>
<evidence type="ECO:0000259" key="3">
    <source>
        <dbReference type="Pfam" id="PF01370"/>
    </source>
</evidence>
<organism evidence="4 5">
    <name type="scientific">Cylindrotheca closterium</name>
    <dbReference type="NCBI Taxonomy" id="2856"/>
    <lineage>
        <taxon>Eukaryota</taxon>
        <taxon>Sar</taxon>
        <taxon>Stramenopiles</taxon>
        <taxon>Ochrophyta</taxon>
        <taxon>Bacillariophyta</taxon>
        <taxon>Bacillariophyceae</taxon>
        <taxon>Bacillariophycidae</taxon>
        <taxon>Bacillariales</taxon>
        <taxon>Bacillariaceae</taxon>
        <taxon>Cylindrotheca</taxon>
    </lineage>
</organism>
<name>A0AAD2FU56_9STRA</name>
<dbReference type="PANTHER" id="PTHR10366:SF831">
    <property type="entry name" value="NAD-DEPENDENT EPIMERASE_DEHYDRATASE DOMAIN-CONTAINING PROTEIN"/>
    <property type="match status" value="1"/>
</dbReference>
<dbReference type="EMBL" id="CAKOGP040001825">
    <property type="protein sequence ID" value="CAJ1953442.1"/>
    <property type="molecule type" value="Genomic_DNA"/>
</dbReference>
<evidence type="ECO:0000256" key="2">
    <source>
        <dbReference type="SAM" id="SignalP"/>
    </source>
</evidence>
<evidence type="ECO:0000313" key="5">
    <source>
        <dbReference type="Proteomes" id="UP001295423"/>
    </source>
</evidence>
<dbReference type="Gene3D" id="3.40.50.720">
    <property type="entry name" value="NAD(P)-binding Rossmann-like Domain"/>
    <property type="match status" value="1"/>
</dbReference>
<evidence type="ECO:0000256" key="1">
    <source>
        <dbReference type="ARBA" id="ARBA00023002"/>
    </source>
</evidence>
<accession>A0AAD2FU56</accession>
<comment type="caution">
    <text evidence="4">The sequence shown here is derived from an EMBL/GenBank/DDBJ whole genome shotgun (WGS) entry which is preliminary data.</text>
</comment>
<keyword evidence="1" id="KW-0560">Oxidoreductase</keyword>
<dbReference type="InterPro" id="IPR050425">
    <property type="entry name" value="NAD(P)_dehydrat-like"/>
</dbReference>
<dbReference type="SUPFAM" id="SSF51735">
    <property type="entry name" value="NAD(P)-binding Rossmann-fold domains"/>
    <property type="match status" value="1"/>
</dbReference>
<keyword evidence="5" id="KW-1185">Reference proteome</keyword>
<dbReference type="Pfam" id="PF01370">
    <property type="entry name" value="Epimerase"/>
    <property type="match status" value="1"/>
</dbReference>
<evidence type="ECO:0000313" key="4">
    <source>
        <dbReference type="EMBL" id="CAJ1953442.1"/>
    </source>
</evidence>
<gene>
    <name evidence="4" type="ORF">CYCCA115_LOCUS14042</name>
</gene>
<sequence length="363" mass="40141">MTINLKFDFLVILLMSLFPKCWSLTTTPSKKASIITGANGYVAREVVQELLSTFPKHYVYCLVREGRIESESNYWKQKSDCIQVLPYDMLDGGSTMKEALKVARKTHEEICVYHIASVFGPSEDHVQTANDNVQGTEDLVNALLPNGPKCRLIVISSMAAVRGSGQEPLNGRWYTDKDWNDKSKLGDNWGSSYQWSKAESEKRAWKLAKEKGIAMTSICPSFVFGPPSDGMLTNSYSIELVGQWVWGKSEVQSRLCVDIRDLAKAVVAAGNNPKAIGRRFIVSKEERVPSQEMAEALQSVCGESGVGNADNITYDANFKGGAIPIGSREVEATEKLENVLGITLRPVKETIGDMGRILLMTKE</sequence>
<feature type="domain" description="NAD-dependent epimerase/dehydratase" evidence="3">
    <location>
        <begin position="34"/>
        <end position="276"/>
    </location>
</feature>